<dbReference type="InterPro" id="IPR001228">
    <property type="entry name" value="IspD"/>
</dbReference>
<dbReference type="InParanoid" id="A0A5Q0BQR9"/>
<accession>A0A5Q0BQR9</accession>
<dbReference type="KEGG" id="mmob:F6R98_16520"/>
<dbReference type="CDD" id="cd02516">
    <property type="entry name" value="CDP-ME_synthetase"/>
    <property type="match status" value="1"/>
</dbReference>
<keyword evidence="6 7" id="KW-0414">Isoprene biosynthesis</keyword>
<feature type="site" description="Transition state stabilizer" evidence="7">
    <location>
        <position position="28"/>
    </location>
</feature>
<proteinExistence type="inferred from homology"/>
<dbReference type="AlphaFoldDB" id="A0A5Q0BQR9"/>
<evidence type="ECO:0000313" key="9">
    <source>
        <dbReference type="Proteomes" id="UP000325755"/>
    </source>
</evidence>
<dbReference type="NCBIfam" id="TIGR00453">
    <property type="entry name" value="ispD"/>
    <property type="match status" value="1"/>
</dbReference>
<dbReference type="PANTHER" id="PTHR32125:SF4">
    <property type="entry name" value="2-C-METHYL-D-ERYTHRITOL 4-PHOSPHATE CYTIDYLYLTRANSFERASE, CHLOROPLASTIC"/>
    <property type="match status" value="1"/>
</dbReference>
<dbReference type="OrthoDB" id="9806837at2"/>
<dbReference type="InterPro" id="IPR050088">
    <property type="entry name" value="IspD/TarI_cytidylyltransf_bact"/>
</dbReference>
<dbReference type="RefSeq" id="WP_153250007.1">
    <property type="nucleotide sequence ID" value="NZ_CP135727.1"/>
</dbReference>
<comment type="similarity">
    <text evidence="3 7">Belongs to the IspD/TarI cytidylyltransferase family. IspD subfamily.</text>
</comment>
<dbReference type="HAMAP" id="MF_00108">
    <property type="entry name" value="IspD"/>
    <property type="match status" value="1"/>
</dbReference>
<feature type="site" description="Positions MEP for the nucleophilic attack" evidence="7">
    <location>
        <position position="160"/>
    </location>
</feature>
<evidence type="ECO:0000256" key="4">
    <source>
        <dbReference type="ARBA" id="ARBA00022679"/>
    </source>
</evidence>
<evidence type="ECO:0000256" key="7">
    <source>
        <dbReference type="HAMAP-Rule" id="MF_00108"/>
    </source>
</evidence>
<comment type="function">
    <text evidence="7">Catalyzes the formation of 4-diphosphocytidyl-2-C-methyl-D-erythritol from CTP and 2-C-methyl-D-erythritol 4-phosphate (MEP).</text>
</comment>
<name>A0A5Q0BQR9_9GAMM</name>
<reference evidence="8 9" key="1">
    <citation type="submission" date="2019-09" db="EMBL/GenBank/DDBJ databases">
        <title>Ecophysiology of the spiral-shaped methanotroph Methylospira mobilis as revealed by the complete genome sequence.</title>
        <authorList>
            <person name="Oshkin I.Y."/>
            <person name="Dedysh S.N."/>
            <person name="Miroshnikov K."/>
            <person name="Danilova O.V."/>
            <person name="Hakobyan A."/>
            <person name="Liesack W."/>
        </authorList>
    </citation>
    <scope>NUCLEOTIDE SEQUENCE [LARGE SCALE GENOMIC DNA]</scope>
    <source>
        <strain evidence="8 9">Shm1</strain>
    </source>
</reference>
<dbReference type="FunFam" id="3.90.550.10:FF:000003">
    <property type="entry name" value="2-C-methyl-D-erythritol 4-phosphate cytidylyltransferase"/>
    <property type="match status" value="1"/>
</dbReference>
<dbReference type="PANTHER" id="PTHR32125">
    <property type="entry name" value="2-C-METHYL-D-ERYTHRITOL 4-PHOSPHATE CYTIDYLYLTRANSFERASE, CHLOROPLASTIC"/>
    <property type="match status" value="1"/>
</dbReference>
<gene>
    <name evidence="7 8" type="primary">ispD</name>
    <name evidence="8" type="ORF">F6R98_16520</name>
</gene>
<protein>
    <recommendedName>
        <fullName evidence="7">2-C-methyl-D-erythritol 4-phosphate cytidylyltransferase</fullName>
        <ecNumber evidence="7">2.7.7.60</ecNumber>
    </recommendedName>
    <alternativeName>
        <fullName evidence="7">4-diphosphocytidyl-2C-methyl-D-erythritol synthase</fullName>
    </alternativeName>
    <alternativeName>
        <fullName evidence="7">MEP cytidylyltransferase</fullName>
        <shortName evidence="7">MCT</shortName>
    </alternativeName>
</protein>
<dbReference type="InterPro" id="IPR018294">
    <property type="entry name" value="ISPD_synthase_CS"/>
</dbReference>
<dbReference type="UniPathway" id="UPA00056">
    <property type="reaction ID" value="UER00093"/>
</dbReference>
<comment type="pathway">
    <text evidence="2 7">Isoprenoid biosynthesis; isopentenyl diphosphate biosynthesis via DXP pathway; isopentenyl diphosphate from 1-deoxy-D-xylulose 5-phosphate: step 2/6.</text>
</comment>
<keyword evidence="4 7" id="KW-0808">Transferase</keyword>
<sequence>MNNSVTPKFWGIVPAAGAGKRMGASIPKQYLSIRGKPVLAHTLERLLAVIEIEQLIVALSPEDEYWETLALTAHPRIRRVNGGKERADSVLSALQYLSGFATADDWVLVHDAARLCITVSDVRRLIEQMRHHPVGGILAAPSSDTLKEVSGSDILATADRSRIWRAQTPQMFRLHALKNALEQAACSGMAVTDEASALELQGLQPAIVEGRADNIKITRPEDLALAAFYLEQQCSE</sequence>
<dbReference type="Gene3D" id="3.90.550.10">
    <property type="entry name" value="Spore Coat Polysaccharide Biosynthesis Protein SpsA, Chain A"/>
    <property type="match status" value="1"/>
</dbReference>
<dbReference type="EMBL" id="CP044205">
    <property type="protein sequence ID" value="QFY44036.1"/>
    <property type="molecule type" value="Genomic_DNA"/>
</dbReference>
<evidence type="ECO:0000256" key="6">
    <source>
        <dbReference type="ARBA" id="ARBA00023229"/>
    </source>
</evidence>
<dbReference type="GO" id="GO:0019288">
    <property type="term" value="P:isopentenyl diphosphate biosynthetic process, methylerythritol 4-phosphate pathway"/>
    <property type="evidence" value="ECO:0007669"/>
    <property type="project" value="UniProtKB-UniRule"/>
</dbReference>
<evidence type="ECO:0000256" key="3">
    <source>
        <dbReference type="ARBA" id="ARBA00009789"/>
    </source>
</evidence>
<dbReference type="InterPro" id="IPR029044">
    <property type="entry name" value="Nucleotide-diphossugar_trans"/>
</dbReference>
<evidence type="ECO:0000256" key="1">
    <source>
        <dbReference type="ARBA" id="ARBA00001282"/>
    </source>
</evidence>
<dbReference type="FunCoup" id="A0A5Q0BQR9">
    <property type="interactions" value="520"/>
</dbReference>
<evidence type="ECO:0000256" key="5">
    <source>
        <dbReference type="ARBA" id="ARBA00022695"/>
    </source>
</evidence>
<dbReference type="EC" id="2.7.7.60" evidence="7"/>
<dbReference type="Proteomes" id="UP000325755">
    <property type="component" value="Chromosome"/>
</dbReference>
<dbReference type="SUPFAM" id="SSF53448">
    <property type="entry name" value="Nucleotide-diphospho-sugar transferases"/>
    <property type="match status" value="1"/>
</dbReference>
<dbReference type="Pfam" id="PF01128">
    <property type="entry name" value="IspD"/>
    <property type="match status" value="1"/>
</dbReference>
<organism evidence="8 9">
    <name type="scientific">Candidatus Methylospira mobilis</name>
    <dbReference type="NCBI Taxonomy" id="1808979"/>
    <lineage>
        <taxon>Bacteria</taxon>
        <taxon>Pseudomonadati</taxon>
        <taxon>Pseudomonadota</taxon>
        <taxon>Gammaproteobacteria</taxon>
        <taxon>Methylococcales</taxon>
        <taxon>Methylococcaceae</taxon>
        <taxon>Candidatus Methylospira</taxon>
    </lineage>
</organism>
<feature type="site" description="Transition state stabilizer" evidence="7">
    <location>
        <position position="21"/>
    </location>
</feature>
<evidence type="ECO:0000256" key="2">
    <source>
        <dbReference type="ARBA" id="ARBA00004787"/>
    </source>
</evidence>
<feature type="site" description="Positions MEP for the nucleophilic attack" evidence="7">
    <location>
        <position position="216"/>
    </location>
</feature>
<keyword evidence="9" id="KW-1185">Reference proteome</keyword>
<keyword evidence="5 7" id="KW-0548">Nucleotidyltransferase</keyword>
<dbReference type="InterPro" id="IPR034683">
    <property type="entry name" value="IspD/TarI"/>
</dbReference>
<dbReference type="GO" id="GO:0050518">
    <property type="term" value="F:2-C-methyl-D-erythritol 4-phosphate cytidylyltransferase activity"/>
    <property type="evidence" value="ECO:0007669"/>
    <property type="project" value="UniProtKB-UniRule"/>
</dbReference>
<dbReference type="PROSITE" id="PS01295">
    <property type="entry name" value="ISPD"/>
    <property type="match status" value="1"/>
</dbReference>
<evidence type="ECO:0000313" key="8">
    <source>
        <dbReference type="EMBL" id="QFY44036.1"/>
    </source>
</evidence>
<comment type="catalytic activity">
    <reaction evidence="1 7">
        <text>2-C-methyl-D-erythritol 4-phosphate + CTP + H(+) = 4-CDP-2-C-methyl-D-erythritol + diphosphate</text>
        <dbReference type="Rhea" id="RHEA:13429"/>
        <dbReference type="ChEBI" id="CHEBI:15378"/>
        <dbReference type="ChEBI" id="CHEBI:33019"/>
        <dbReference type="ChEBI" id="CHEBI:37563"/>
        <dbReference type="ChEBI" id="CHEBI:57823"/>
        <dbReference type="ChEBI" id="CHEBI:58262"/>
        <dbReference type="EC" id="2.7.7.60"/>
    </reaction>
</comment>